<name>A0A7J9L1G6_GOSSC</name>
<dbReference type="OrthoDB" id="958530at2759"/>
<comment type="caution">
    <text evidence="1">The sequence shown here is derived from an EMBL/GenBank/DDBJ whole genome shotgun (WGS) entry which is preliminary data.</text>
</comment>
<evidence type="ECO:0000313" key="1">
    <source>
        <dbReference type="EMBL" id="MBA0852563.1"/>
    </source>
</evidence>
<dbReference type="EMBL" id="JABFAF010000004">
    <property type="protein sequence ID" value="MBA0852563.1"/>
    <property type="molecule type" value="Genomic_DNA"/>
</dbReference>
<dbReference type="AlphaFoldDB" id="A0A7J9L1G6"/>
<dbReference type="Proteomes" id="UP000593576">
    <property type="component" value="Unassembled WGS sequence"/>
</dbReference>
<protein>
    <submittedName>
        <fullName evidence="1">Uncharacterized protein</fullName>
    </submittedName>
</protein>
<evidence type="ECO:0000313" key="2">
    <source>
        <dbReference type="Proteomes" id="UP000593576"/>
    </source>
</evidence>
<proteinExistence type="predicted"/>
<keyword evidence="2" id="KW-1185">Reference proteome</keyword>
<reference evidence="1 2" key="1">
    <citation type="journal article" date="2019" name="Genome Biol. Evol.">
        <title>Insights into the evolution of the New World diploid cottons (Gossypium, subgenus Houzingenia) based on genome sequencing.</title>
        <authorList>
            <person name="Grover C.E."/>
            <person name="Arick M.A. 2nd"/>
            <person name="Thrash A."/>
            <person name="Conover J.L."/>
            <person name="Sanders W.S."/>
            <person name="Peterson D.G."/>
            <person name="Frelichowski J.E."/>
            <person name="Scheffler J.A."/>
            <person name="Scheffler B.E."/>
            <person name="Wendel J.F."/>
        </authorList>
    </citation>
    <scope>NUCLEOTIDE SEQUENCE [LARGE SCALE GENOMIC DNA]</scope>
    <source>
        <strain evidence="1">1</strain>
        <tissue evidence="1">Leaf</tissue>
    </source>
</reference>
<gene>
    <name evidence="1" type="ORF">Goshw_006953</name>
</gene>
<sequence length="277" mass="31588">MVGSLIHFDDKHISVNQLQMCYIRNLPTHLSPLIELYLREAGFSHVALVGRGCKLDLTLLQLRLPVDGLVVTKLVHAANWRYACDKLWALVWETIYGVTKSHPSKVAVKTRQLRTQLGVRRVSDINIWHVNVPLVVYATIEMHESDRAIVVPKLTPEYMPWFRIHGKRYLYGEEARGLNYVRTDTDGCTIDGCTTYWLGASSPMYYTPMPSTFPTTTTYRLSMFQASNESLLIMPSVYGTQHSYTHFLFVTQTPLRSLFYQSGSSSQPPILSPEDAR</sequence>
<accession>A0A7J9L1G6</accession>
<organism evidence="1 2">
    <name type="scientific">Gossypium schwendimanii</name>
    <name type="common">Cotton</name>
    <dbReference type="NCBI Taxonomy" id="34291"/>
    <lineage>
        <taxon>Eukaryota</taxon>
        <taxon>Viridiplantae</taxon>
        <taxon>Streptophyta</taxon>
        <taxon>Embryophyta</taxon>
        <taxon>Tracheophyta</taxon>
        <taxon>Spermatophyta</taxon>
        <taxon>Magnoliopsida</taxon>
        <taxon>eudicotyledons</taxon>
        <taxon>Gunneridae</taxon>
        <taxon>Pentapetalae</taxon>
        <taxon>rosids</taxon>
        <taxon>malvids</taxon>
        <taxon>Malvales</taxon>
        <taxon>Malvaceae</taxon>
        <taxon>Malvoideae</taxon>
        <taxon>Gossypium</taxon>
    </lineage>
</organism>